<dbReference type="SFLD" id="SFLDG01082">
    <property type="entry name" value="B12-binding_domain_containing"/>
    <property type="match status" value="1"/>
</dbReference>
<dbReference type="Gene3D" id="3.40.50.280">
    <property type="entry name" value="Cobalamin-binding domain"/>
    <property type="match status" value="1"/>
</dbReference>
<dbReference type="PANTHER" id="PTHR43409:SF7">
    <property type="entry name" value="BLL1977 PROTEIN"/>
    <property type="match status" value="1"/>
</dbReference>
<keyword evidence="8" id="KW-0812">Transmembrane</keyword>
<dbReference type="AlphaFoldDB" id="A0A367ZDN4"/>
<evidence type="ECO:0000313" key="11">
    <source>
        <dbReference type="EMBL" id="RCK75967.1"/>
    </source>
</evidence>
<keyword evidence="2 11" id="KW-0489">Methyltransferase</keyword>
<dbReference type="InterPro" id="IPR058240">
    <property type="entry name" value="rSAM_sf"/>
</dbReference>
<evidence type="ECO:0000256" key="1">
    <source>
        <dbReference type="ARBA" id="ARBA00001966"/>
    </source>
</evidence>
<comment type="cofactor">
    <cofactor evidence="1">
        <name>[4Fe-4S] cluster</name>
        <dbReference type="ChEBI" id="CHEBI:49883"/>
    </cofactor>
</comment>
<dbReference type="PROSITE" id="PS51918">
    <property type="entry name" value="RADICAL_SAM"/>
    <property type="match status" value="1"/>
</dbReference>
<name>A0A367ZDN4_9BACT</name>
<keyword evidence="4" id="KW-0949">S-adenosyl-L-methionine</keyword>
<dbReference type="InterPro" id="IPR006158">
    <property type="entry name" value="Cobalamin-bd"/>
</dbReference>
<keyword evidence="5" id="KW-0479">Metal-binding</keyword>
<dbReference type="PROSITE" id="PS51332">
    <property type="entry name" value="B12_BINDING"/>
    <property type="match status" value="1"/>
</dbReference>
<sequence length="440" mass="49079">MRVALIDPSFIHQGRLLKLKRVGYFPLTMPRLAACFPPETQLTLIYEKCQEVDVDVPYDLVLFTTMGPNLVRAEELAARFRQRGIPTVVGGYSVPPFLERCQAHFDAVVVGDGEAIIPRLLSDLAAGRRQRVYTDLAPSLERLPPPRFDLVPAGVMGDVAPVEASRGCPNACTFCAVTALYGARARRVPVADVLRDARQARRELGRRLIYFTDPNFAADMAHAKEILRGLIAADLGLGWLASVDLRALADEEFLRLARASGCFTLQVGLETLEHQNLHAVNKSFAARLDQTAAVRRARAHGIPVVALMMLGFDADTPATFRQVQSFLEREKIPLAVLHPVVPIPGTPLHARLAAEGRLLPIDPADADGLHLHFRPRHFTPERFFDAYWRLNRRLLSGRSIARRFLHAGWLRNPLAYLILLVTSFLARSVVDRRLPMGMYE</sequence>
<dbReference type="Proteomes" id="UP000252355">
    <property type="component" value="Unassembled WGS sequence"/>
</dbReference>
<feature type="domain" description="B12-binding" evidence="9">
    <location>
        <begin position="1"/>
        <end position="131"/>
    </location>
</feature>
<protein>
    <submittedName>
        <fullName evidence="11">BchE/P-methylase family protein</fullName>
    </submittedName>
</protein>
<accession>A0A367ZDN4</accession>
<dbReference type="GO" id="GO:0005829">
    <property type="term" value="C:cytosol"/>
    <property type="evidence" value="ECO:0007669"/>
    <property type="project" value="TreeGrafter"/>
</dbReference>
<dbReference type="GO" id="GO:0046872">
    <property type="term" value="F:metal ion binding"/>
    <property type="evidence" value="ECO:0007669"/>
    <property type="project" value="UniProtKB-KW"/>
</dbReference>
<dbReference type="CDD" id="cd01335">
    <property type="entry name" value="Radical_SAM"/>
    <property type="match status" value="1"/>
</dbReference>
<evidence type="ECO:0000259" key="9">
    <source>
        <dbReference type="PROSITE" id="PS51332"/>
    </source>
</evidence>
<organism evidence="11 12">
    <name type="scientific">Candidatus Ozemobacter sibiricus</name>
    <dbReference type="NCBI Taxonomy" id="2268124"/>
    <lineage>
        <taxon>Bacteria</taxon>
        <taxon>Candidatus Ozemobacteria</taxon>
        <taxon>Candidatus Ozemobacterales</taxon>
        <taxon>Candidatus Ozemobacteraceae</taxon>
        <taxon>Candidatus Ozemobacter</taxon>
    </lineage>
</organism>
<evidence type="ECO:0000256" key="4">
    <source>
        <dbReference type="ARBA" id="ARBA00022691"/>
    </source>
</evidence>
<proteinExistence type="predicted"/>
<dbReference type="PANTHER" id="PTHR43409">
    <property type="entry name" value="ANAEROBIC MAGNESIUM-PROTOPORPHYRIN IX MONOMETHYL ESTER CYCLASE-RELATED"/>
    <property type="match status" value="1"/>
</dbReference>
<keyword evidence="3" id="KW-0808">Transferase</keyword>
<evidence type="ECO:0000313" key="12">
    <source>
        <dbReference type="Proteomes" id="UP000252355"/>
    </source>
</evidence>
<evidence type="ECO:0000256" key="7">
    <source>
        <dbReference type="ARBA" id="ARBA00023014"/>
    </source>
</evidence>
<dbReference type="GO" id="GO:0008168">
    <property type="term" value="F:methyltransferase activity"/>
    <property type="evidence" value="ECO:0007669"/>
    <property type="project" value="UniProtKB-KW"/>
</dbReference>
<feature type="domain" description="Radical SAM core" evidence="10">
    <location>
        <begin position="154"/>
        <end position="381"/>
    </location>
</feature>
<dbReference type="GO" id="GO:0032259">
    <property type="term" value="P:methylation"/>
    <property type="evidence" value="ECO:0007669"/>
    <property type="project" value="UniProtKB-KW"/>
</dbReference>
<evidence type="ECO:0000259" key="10">
    <source>
        <dbReference type="PROSITE" id="PS51918"/>
    </source>
</evidence>
<evidence type="ECO:0000256" key="6">
    <source>
        <dbReference type="ARBA" id="ARBA00023004"/>
    </source>
</evidence>
<keyword evidence="8" id="KW-0472">Membrane</keyword>
<evidence type="ECO:0000256" key="3">
    <source>
        <dbReference type="ARBA" id="ARBA00022679"/>
    </source>
</evidence>
<dbReference type="SUPFAM" id="SSF102114">
    <property type="entry name" value="Radical SAM enzymes"/>
    <property type="match status" value="1"/>
</dbReference>
<dbReference type="SFLD" id="SFLDG01123">
    <property type="entry name" value="methyltransferase_(Class_B)"/>
    <property type="match status" value="1"/>
</dbReference>
<dbReference type="InterPro" id="IPR006638">
    <property type="entry name" value="Elp3/MiaA/NifB-like_rSAM"/>
</dbReference>
<dbReference type="InterPro" id="IPR051198">
    <property type="entry name" value="BchE-like"/>
</dbReference>
<evidence type="ECO:0000256" key="2">
    <source>
        <dbReference type="ARBA" id="ARBA00022603"/>
    </source>
</evidence>
<dbReference type="SFLD" id="SFLDS00029">
    <property type="entry name" value="Radical_SAM"/>
    <property type="match status" value="1"/>
</dbReference>
<feature type="transmembrane region" description="Helical" evidence="8">
    <location>
        <begin position="413"/>
        <end position="430"/>
    </location>
</feature>
<evidence type="ECO:0000256" key="8">
    <source>
        <dbReference type="SAM" id="Phobius"/>
    </source>
</evidence>
<dbReference type="Gene3D" id="3.20.20.70">
    <property type="entry name" value="Aldolase class I"/>
    <property type="match status" value="1"/>
</dbReference>
<dbReference type="InterPro" id="IPR034466">
    <property type="entry name" value="Methyltransferase_Class_B"/>
</dbReference>
<dbReference type="Pfam" id="PF04055">
    <property type="entry name" value="Radical_SAM"/>
    <property type="match status" value="1"/>
</dbReference>
<dbReference type="EMBL" id="QOQW01000037">
    <property type="protein sequence ID" value="RCK75967.1"/>
    <property type="molecule type" value="Genomic_DNA"/>
</dbReference>
<keyword evidence="8" id="KW-1133">Transmembrane helix</keyword>
<dbReference type="GO" id="GO:0051539">
    <property type="term" value="F:4 iron, 4 sulfur cluster binding"/>
    <property type="evidence" value="ECO:0007669"/>
    <property type="project" value="UniProtKB-KW"/>
</dbReference>
<dbReference type="InterPro" id="IPR007197">
    <property type="entry name" value="rSAM"/>
</dbReference>
<dbReference type="InterPro" id="IPR013785">
    <property type="entry name" value="Aldolase_TIM"/>
</dbReference>
<gene>
    <name evidence="11" type="ORF">OZSIB_3697</name>
</gene>
<reference evidence="11 12" key="1">
    <citation type="submission" date="2018-05" db="EMBL/GenBank/DDBJ databases">
        <title>A metagenomic window into the 2 km-deep terrestrial subsurface aquifer revealed taxonomically and functionally diverse microbial community comprising novel uncultured bacterial lineages.</title>
        <authorList>
            <person name="Kadnikov V.V."/>
            <person name="Mardanov A.V."/>
            <person name="Beletsky A.V."/>
            <person name="Banks D."/>
            <person name="Pimenov N.V."/>
            <person name="Frank Y.A."/>
            <person name="Karnachuk O.V."/>
            <person name="Ravin N.V."/>
        </authorList>
    </citation>
    <scope>NUCLEOTIDE SEQUENCE [LARGE SCALE GENOMIC DNA]</scope>
    <source>
        <strain evidence="11">BY5</strain>
    </source>
</reference>
<evidence type="ECO:0000256" key="5">
    <source>
        <dbReference type="ARBA" id="ARBA00022723"/>
    </source>
</evidence>
<comment type="caution">
    <text evidence="11">The sequence shown here is derived from an EMBL/GenBank/DDBJ whole genome shotgun (WGS) entry which is preliminary data.</text>
</comment>
<keyword evidence="6" id="KW-0408">Iron</keyword>
<keyword evidence="7" id="KW-0411">Iron-sulfur</keyword>
<dbReference type="GO" id="GO:0031419">
    <property type="term" value="F:cobalamin binding"/>
    <property type="evidence" value="ECO:0007669"/>
    <property type="project" value="InterPro"/>
</dbReference>
<dbReference type="SMART" id="SM00729">
    <property type="entry name" value="Elp3"/>
    <property type="match status" value="1"/>
</dbReference>